<dbReference type="NCBIfam" id="TIGR00057">
    <property type="entry name" value="L-threonylcarbamoyladenylate synthase"/>
    <property type="match status" value="1"/>
</dbReference>
<dbReference type="InterPro" id="IPR006070">
    <property type="entry name" value="Sua5-like_dom"/>
</dbReference>
<organism evidence="2 3">
    <name type="scientific">Sorangium cellulosum</name>
    <name type="common">Polyangium cellulosum</name>
    <dbReference type="NCBI Taxonomy" id="56"/>
    <lineage>
        <taxon>Bacteria</taxon>
        <taxon>Pseudomonadati</taxon>
        <taxon>Myxococcota</taxon>
        <taxon>Polyangia</taxon>
        <taxon>Polyangiales</taxon>
        <taxon>Polyangiaceae</taxon>
        <taxon>Sorangium</taxon>
    </lineage>
</organism>
<dbReference type="SUPFAM" id="SSF55821">
    <property type="entry name" value="YrdC/RibB"/>
    <property type="match status" value="1"/>
</dbReference>
<name>A0A4P2QDU1_SORCE</name>
<dbReference type="Gene3D" id="3.90.870.10">
    <property type="entry name" value="DHBP synthase"/>
    <property type="match status" value="1"/>
</dbReference>
<dbReference type="RefSeq" id="WP_129356381.1">
    <property type="nucleotide sequence ID" value="NZ_CP012670.1"/>
</dbReference>
<dbReference type="InterPro" id="IPR052532">
    <property type="entry name" value="SUA5_domain"/>
</dbReference>
<dbReference type="AlphaFoldDB" id="A0A4P2QDU1"/>
<dbReference type="PANTHER" id="PTHR42828">
    <property type="entry name" value="DHBP SYNTHASE RIBB-LIKE ALPHA/BETA DOMAIN-CONTAINING PROTEIN"/>
    <property type="match status" value="1"/>
</dbReference>
<dbReference type="OrthoDB" id="9814580at2"/>
<dbReference type="InterPro" id="IPR017945">
    <property type="entry name" value="DHBP_synth_RibB-like_a/b_dom"/>
</dbReference>
<dbReference type="GO" id="GO:0003725">
    <property type="term" value="F:double-stranded RNA binding"/>
    <property type="evidence" value="ECO:0007669"/>
    <property type="project" value="InterPro"/>
</dbReference>
<dbReference type="PANTHER" id="PTHR42828:SF3">
    <property type="entry name" value="THREONYLCARBAMOYL-AMP SYNTHASE"/>
    <property type="match status" value="1"/>
</dbReference>
<gene>
    <name evidence="2" type="ORF">SOCEGT47_085250</name>
</gene>
<dbReference type="PROSITE" id="PS51163">
    <property type="entry name" value="YRDC"/>
    <property type="match status" value="1"/>
</dbReference>
<dbReference type="EMBL" id="CP012670">
    <property type="protein sequence ID" value="AUX27925.1"/>
    <property type="molecule type" value="Genomic_DNA"/>
</dbReference>
<dbReference type="Proteomes" id="UP000295781">
    <property type="component" value="Chromosome"/>
</dbReference>
<protein>
    <submittedName>
        <fullName evidence="2">Translation factor Sua5</fullName>
    </submittedName>
</protein>
<dbReference type="Pfam" id="PF01300">
    <property type="entry name" value="Sua5_yciO_yrdC"/>
    <property type="match status" value="1"/>
</dbReference>
<reference evidence="2 3" key="1">
    <citation type="submission" date="2015-09" db="EMBL/GenBank/DDBJ databases">
        <title>Sorangium comparison.</title>
        <authorList>
            <person name="Zaburannyi N."/>
            <person name="Bunk B."/>
            <person name="Overmann J."/>
            <person name="Mueller R."/>
        </authorList>
    </citation>
    <scope>NUCLEOTIDE SEQUENCE [LARGE SCALE GENOMIC DNA]</scope>
    <source>
        <strain evidence="2 3">So ceGT47</strain>
    </source>
</reference>
<feature type="domain" description="YrdC-like" evidence="1">
    <location>
        <begin position="12"/>
        <end position="195"/>
    </location>
</feature>
<evidence type="ECO:0000259" key="1">
    <source>
        <dbReference type="PROSITE" id="PS51163"/>
    </source>
</evidence>
<evidence type="ECO:0000313" key="3">
    <source>
        <dbReference type="Proteomes" id="UP000295781"/>
    </source>
</evidence>
<proteinExistence type="predicted"/>
<sequence length="201" mass="21958">MLQPINPDHPEPRKIARAVALIEKGEVIGYPTDTVYGFGCDLMNKQAIERVYQIKGMRKDKALAFICPDLSDIARYAIVENQTYRLLKRFLPGPYTFILPATREVPKYVHLKQKTVGIRVPNHPVPIALVRALGRPLISTTAAPPGEDPIIDPTEIDDRFPGLALVLDAGACGAVPTTVIDLSQGDVQVVRQGAGPTDDLV</sequence>
<evidence type="ECO:0000313" key="2">
    <source>
        <dbReference type="EMBL" id="AUX27925.1"/>
    </source>
</evidence>
<accession>A0A4P2QDU1</accession>